<evidence type="ECO:0000313" key="2">
    <source>
        <dbReference type="Proteomes" id="UP000282311"/>
    </source>
</evidence>
<name>A0A3B0BYR1_9BACL</name>
<proteinExistence type="predicted"/>
<protein>
    <submittedName>
        <fullName evidence="1">Uncharacterized protein</fullName>
    </submittedName>
</protein>
<dbReference type="EMBL" id="RBAH01000019">
    <property type="protein sequence ID" value="RKN78192.1"/>
    <property type="molecule type" value="Genomic_DNA"/>
</dbReference>
<dbReference type="Proteomes" id="UP000282311">
    <property type="component" value="Unassembled WGS sequence"/>
</dbReference>
<gene>
    <name evidence="1" type="ORF">D7M11_23060</name>
</gene>
<keyword evidence="2" id="KW-1185">Reference proteome</keyword>
<evidence type="ECO:0000313" key="1">
    <source>
        <dbReference type="EMBL" id="RKN78192.1"/>
    </source>
</evidence>
<sequence>MPEPTAVSSSLDELSEGMAAFEEELADEIGELAKRRDWQGIQERTDYAKQIRTFAHKIMALKEEWDRLNGLDDSEPTAAEDDTDQLPVTARTRWEKIGDKIRVQTEGGRTAYSNIIPVWLFKELALAALAQIRANGYVKTADVLSGKLDTIVEKSEYKRAPRLPVYVTFKVLVKEGVFENPDRNTHRYTLVGGNEQLLHRFLGELG</sequence>
<organism evidence="1 2">
    <name type="scientific">Paenibacillus ginsengarvi</name>
    <dbReference type="NCBI Taxonomy" id="400777"/>
    <lineage>
        <taxon>Bacteria</taxon>
        <taxon>Bacillati</taxon>
        <taxon>Bacillota</taxon>
        <taxon>Bacilli</taxon>
        <taxon>Bacillales</taxon>
        <taxon>Paenibacillaceae</taxon>
        <taxon>Paenibacillus</taxon>
    </lineage>
</organism>
<dbReference type="AlphaFoldDB" id="A0A3B0BYR1"/>
<accession>A0A3B0BYR1</accession>
<reference evidence="1 2" key="1">
    <citation type="journal article" date="2007" name="Int. J. Syst. Evol. Microbiol.">
        <title>Paenibacillus ginsengarvi sp. nov., isolated from soil from ginseng cultivation.</title>
        <authorList>
            <person name="Yoon M.H."/>
            <person name="Ten L.N."/>
            <person name="Im W.T."/>
        </authorList>
    </citation>
    <scope>NUCLEOTIDE SEQUENCE [LARGE SCALE GENOMIC DNA]</scope>
    <source>
        <strain evidence="1 2">KCTC 13059</strain>
    </source>
</reference>
<dbReference type="RefSeq" id="WP_120749628.1">
    <property type="nucleotide sequence ID" value="NZ_RBAH01000019.1"/>
</dbReference>
<dbReference type="OrthoDB" id="2581149at2"/>
<comment type="caution">
    <text evidence="1">The sequence shown here is derived from an EMBL/GenBank/DDBJ whole genome shotgun (WGS) entry which is preliminary data.</text>
</comment>